<name>A0A376F126_ENTAS</name>
<protein>
    <submittedName>
        <fullName evidence="1">Uncharacterized protein</fullName>
    </submittedName>
</protein>
<proteinExistence type="predicted"/>
<accession>A0A376F126</accession>
<organism evidence="1 2">
    <name type="scientific">Enterobacter asburiae</name>
    <dbReference type="NCBI Taxonomy" id="61645"/>
    <lineage>
        <taxon>Bacteria</taxon>
        <taxon>Pseudomonadati</taxon>
        <taxon>Pseudomonadota</taxon>
        <taxon>Gammaproteobacteria</taxon>
        <taxon>Enterobacterales</taxon>
        <taxon>Enterobacteriaceae</taxon>
        <taxon>Enterobacter</taxon>
        <taxon>Enterobacter cloacae complex</taxon>
    </lineage>
</organism>
<dbReference type="EMBL" id="UFYI01000005">
    <property type="protein sequence ID" value="STD17527.1"/>
    <property type="molecule type" value="Genomic_DNA"/>
</dbReference>
<dbReference type="RefSeq" id="WP_059347871.1">
    <property type="nucleotide sequence ID" value="NZ_CP011864.1"/>
</dbReference>
<evidence type="ECO:0000313" key="2">
    <source>
        <dbReference type="Proteomes" id="UP000255163"/>
    </source>
</evidence>
<dbReference type="AlphaFoldDB" id="A0A376F126"/>
<gene>
    <name evidence="1" type="ORF">NCTC12123_00078</name>
</gene>
<evidence type="ECO:0000313" key="1">
    <source>
        <dbReference type="EMBL" id="STD17527.1"/>
    </source>
</evidence>
<sequence length="158" mass="18266">MKIENIQEEIKSAFEDKRIVVVRGGNMSHRDEIMLGLKDLNIEGIDNIVFYNDSNITKAALRRVMMESINTLFVFDHLDISISEKTYDKHFGGEVDQIRGIGYSYFAMVNDNSYANRIFEKPSNNNKVLSFTNDKVFLSPYLEQHTKENYGIEVITIK</sequence>
<dbReference type="Proteomes" id="UP000255163">
    <property type="component" value="Unassembled WGS sequence"/>
</dbReference>
<reference evidence="1 2" key="1">
    <citation type="submission" date="2018-06" db="EMBL/GenBank/DDBJ databases">
        <authorList>
            <consortium name="Pathogen Informatics"/>
            <person name="Doyle S."/>
        </authorList>
    </citation>
    <scope>NUCLEOTIDE SEQUENCE [LARGE SCALE GENOMIC DNA]</scope>
    <source>
        <strain evidence="1 2">NCTC12123</strain>
    </source>
</reference>